<dbReference type="Proteomes" id="UP000540989">
    <property type="component" value="Unassembled WGS sequence"/>
</dbReference>
<dbReference type="Gene3D" id="2.120.10.30">
    <property type="entry name" value="TolB, C-terminal domain"/>
    <property type="match status" value="3"/>
</dbReference>
<keyword evidence="2" id="KW-0472">Membrane</keyword>
<keyword evidence="2" id="KW-0812">Transmembrane</keyword>
<dbReference type="InterPro" id="IPR015943">
    <property type="entry name" value="WD40/YVTN_repeat-like_dom_sf"/>
</dbReference>
<dbReference type="Pfam" id="PF07676">
    <property type="entry name" value="PD40"/>
    <property type="match status" value="6"/>
</dbReference>
<evidence type="ECO:0000313" key="4">
    <source>
        <dbReference type="Proteomes" id="UP000540989"/>
    </source>
</evidence>
<proteinExistence type="inferred from homology"/>
<protein>
    <submittedName>
        <fullName evidence="3">Tol biopolymer transport system component</fullName>
    </submittedName>
</protein>
<dbReference type="SUPFAM" id="SSF50969">
    <property type="entry name" value="YVTN repeat-like/Quinoprotein amine dehydrogenase"/>
    <property type="match status" value="1"/>
</dbReference>
<dbReference type="EMBL" id="JACHIP010000020">
    <property type="protein sequence ID" value="MBB5060836.1"/>
    <property type="molecule type" value="Genomic_DNA"/>
</dbReference>
<dbReference type="AlphaFoldDB" id="A0A7W7ZKD7"/>
<evidence type="ECO:0000256" key="2">
    <source>
        <dbReference type="SAM" id="Phobius"/>
    </source>
</evidence>
<keyword evidence="2" id="KW-1133">Transmembrane helix</keyword>
<feature type="transmembrane region" description="Helical" evidence="2">
    <location>
        <begin position="145"/>
        <end position="165"/>
    </location>
</feature>
<dbReference type="InterPro" id="IPR011044">
    <property type="entry name" value="Quino_amine_DH_bsu"/>
</dbReference>
<evidence type="ECO:0000256" key="1">
    <source>
        <dbReference type="ARBA" id="ARBA00009820"/>
    </source>
</evidence>
<comment type="similarity">
    <text evidence="1">Belongs to the TolB family.</text>
</comment>
<comment type="caution">
    <text evidence="3">The sequence shown here is derived from an EMBL/GenBank/DDBJ whole genome shotgun (WGS) entry which is preliminary data.</text>
</comment>
<dbReference type="PANTHER" id="PTHR36842:SF1">
    <property type="entry name" value="PROTEIN TOLB"/>
    <property type="match status" value="1"/>
</dbReference>
<dbReference type="SUPFAM" id="SSF82171">
    <property type="entry name" value="DPP6 N-terminal domain-like"/>
    <property type="match status" value="1"/>
</dbReference>
<dbReference type="PANTHER" id="PTHR36842">
    <property type="entry name" value="PROTEIN TOLB HOMOLOG"/>
    <property type="match status" value="1"/>
</dbReference>
<gene>
    <name evidence="3" type="ORF">HDF16_005572</name>
</gene>
<name>A0A7W7ZKD7_9BACT</name>
<dbReference type="Gene3D" id="2.130.10.10">
    <property type="entry name" value="YVTN repeat-like/Quinoprotein amine dehydrogenase"/>
    <property type="match status" value="1"/>
</dbReference>
<dbReference type="InterPro" id="IPR011659">
    <property type="entry name" value="WD40"/>
</dbReference>
<organism evidence="3 4">
    <name type="scientific">Granulicella aggregans</name>
    <dbReference type="NCBI Taxonomy" id="474949"/>
    <lineage>
        <taxon>Bacteria</taxon>
        <taxon>Pseudomonadati</taxon>
        <taxon>Acidobacteriota</taxon>
        <taxon>Terriglobia</taxon>
        <taxon>Terriglobales</taxon>
        <taxon>Acidobacteriaceae</taxon>
        <taxon>Granulicella</taxon>
    </lineage>
</organism>
<accession>A0A7W7ZKD7</accession>
<dbReference type="SUPFAM" id="SSF50974">
    <property type="entry name" value="Nitrous oxide reductase, N-terminal domain"/>
    <property type="match status" value="1"/>
</dbReference>
<reference evidence="3 4" key="1">
    <citation type="submission" date="2020-08" db="EMBL/GenBank/DDBJ databases">
        <title>Genomic Encyclopedia of Type Strains, Phase IV (KMG-V): Genome sequencing to study the core and pangenomes of soil and plant-associated prokaryotes.</title>
        <authorList>
            <person name="Whitman W."/>
        </authorList>
    </citation>
    <scope>NUCLEOTIDE SEQUENCE [LARGE SCALE GENOMIC DNA]</scope>
    <source>
        <strain evidence="3 4">M8UP14</strain>
    </source>
</reference>
<dbReference type="InterPro" id="IPR011045">
    <property type="entry name" value="N2O_reductase_N"/>
</dbReference>
<sequence length="724" mass="80562">MNLNHDKIRAQLERLAAGPEFARTDRMTRFLRFVVEKTLARDTAALRERQIGIEVFDRPDDWDPKLDNIVRSEARRLRAKLDAYAETASPDETVRITMPKGGYTVEFLDLRPKREPDRPVRMEDEVLPQAAVPPMQRRSFLGWRTSLLLGALMVVLVTSVVVFSLRHRRAVQAKSENFEIVPFSTEVGQQFSPSISPDGSKVAFVWNGDGTHFNIYIKSVEGGTPVRLTDGATPDLHPLWSPDGRRIAFLRKSEAETDLVVKNLSGGAERILRRMRDPLALWSSVNQFSGCQSPSWTPDGKEIVLTDSLSRDKGYGLVSISSTTGEEKVITSPPGEDQDCYSRVSPDGKTIAFVRYLSHWVGDIYTMGRDGGDLKRVTFDSRDVRGLDWTAEGRQIVFASKLRGAYELRVIDKSGGESTPIPSDKASIADPNVSPRGGFIAFVESEENWNIWRASIHDGQVGTTERFLASSGQNHSPSFSPDGKTIAFVSDRSGNPEIWFSDADGTNLRQLTHFGGPWLGTIRWSPDGKTIVFDARPNGHSAVFTMAVAGGEPRPFQREEFEVRRPSWSRDGKSIYFDSTRDGRPGIWKRNLATGETHPIAPAGSLQSLESLDGSRVFFIDCETHDLWASNTDGSNAARLEGMRPSPDLDWSLGSADLFYSVSHGSSADVFAYHLADHRLRNIGKLDQLLSPGTPSLAVSPDGRWLLYAVVDHTRSDIKIRKEE</sequence>
<dbReference type="RefSeq" id="WP_184223384.1">
    <property type="nucleotide sequence ID" value="NZ_JACHIP010000020.1"/>
</dbReference>
<evidence type="ECO:0000313" key="3">
    <source>
        <dbReference type="EMBL" id="MBB5060836.1"/>
    </source>
</evidence>
<keyword evidence="4" id="KW-1185">Reference proteome</keyword>
<dbReference type="InterPro" id="IPR011042">
    <property type="entry name" value="6-blade_b-propeller_TolB-like"/>
</dbReference>